<gene>
    <name evidence="1" type="ORF">Pint_02138</name>
</gene>
<evidence type="ECO:0000313" key="2">
    <source>
        <dbReference type="Proteomes" id="UP001163603"/>
    </source>
</evidence>
<sequence>MCMLFYSSTDLLLTHSMEFNLEYPFTNFQDLVLDDDTETLPSLFLVESDHMPSEDYLKSLKSSSSDFSVRQHTISSIFQFSCDFDPLLSYLASNYMDRFLSTQALPQQKPWMLRLLAISCISLAAKMRENRNTFAEEFYVQGDGGLIFDTQTIERMEYLILGALKWRMRSITPFSFLSFFIPLFKLKDPPLKQALKARAIEIIFKAQSDIEILEFKPSIIAAAALLSASLELFPLQFSCFRKAISNCSYVNKEKMLECYNCIEDIMMDGYESGFETVSSSDTPVNVLDRRFSSSESDKTLGSTTTTTAPNTQHSLERDAKRRKMNGFCDNHQLSQAQQHTANATGFYS</sequence>
<evidence type="ECO:0000313" key="1">
    <source>
        <dbReference type="EMBL" id="KAJ0053296.1"/>
    </source>
</evidence>
<protein>
    <submittedName>
        <fullName evidence="1">Uncharacterized protein</fullName>
    </submittedName>
</protein>
<organism evidence="1 2">
    <name type="scientific">Pistacia integerrima</name>
    <dbReference type="NCBI Taxonomy" id="434235"/>
    <lineage>
        <taxon>Eukaryota</taxon>
        <taxon>Viridiplantae</taxon>
        <taxon>Streptophyta</taxon>
        <taxon>Embryophyta</taxon>
        <taxon>Tracheophyta</taxon>
        <taxon>Spermatophyta</taxon>
        <taxon>Magnoliopsida</taxon>
        <taxon>eudicotyledons</taxon>
        <taxon>Gunneridae</taxon>
        <taxon>Pentapetalae</taxon>
        <taxon>rosids</taxon>
        <taxon>malvids</taxon>
        <taxon>Sapindales</taxon>
        <taxon>Anacardiaceae</taxon>
        <taxon>Pistacia</taxon>
    </lineage>
</organism>
<reference evidence="2" key="1">
    <citation type="journal article" date="2023" name="G3 (Bethesda)">
        <title>Genome assembly and association tests identify interacting loci associated with vigor, precocity, and sex in interspecific pistachio rootstocks.</title>
        <authorList>
            <person name="Palmer W."/>
            <person name="Jacygrad E."/>
            <person name="Sagayaradj S."/>
            <person name="Cavanaugh K."/>
            <person name="Han R."/>
            <person name="Bertier L."/>
            <person name="Beede B."/>
            <person name="Kafkas S."/>
            <person name="Golino D."/>
            <person name="Preece J."/>
            <person name="Michelmore R."/>
        </authorList>
    </citation>
    <scope>NUCLEOTIDE SEQUENCE [LARGE SCALE GENOMIC DNA]</scope>
</reference>
<proteinExistence type="predicted"/>
<comment type="caution">
    <text evidence="1">The sequence shown here is derived from an EMBL/GenBank/DDBJ whole genome shotgun (WGS) entry which is preliminary data.</text>
</comment>
<dbReference type="Proteomes" id="UP001163603">
    <property type="component" value="Chromosome 1"/>
</dbReference>
<keyword evidence="2" id="KW-1185">Reference proteome</keyword>
<accession>A0ACC0ZKI2</accession>
<name>A0ACC0ZKI2_9ROSI</name>
<dbReference type="EMBL" id="CM047736">
    <property type="protein sequence ID" value="KAJ0053296.1"/>
    <property type="molecule type" value="Genomic_DNA"/>
</dbReference>